<proteinExistence type="predicted"/>
<organism evidence="1">
    <name type="scientific">Arundo donax</name>
    <name type="common">Giant reed</name>
    <name type="synonym">Donax arundinaceus</name>
    <dbReference type="NCBI Taxonomy" id="35708"/>
    <lineage>
        <taxon>Eukaryota</taxon>
        <taxon>Viridiplantae</taxon>
        <taxon>Streptophyta</taxon>
        <taxon>Embryophyta</taxon>
        <taxon>Tracheophyta</taxon>
        <taxon>Spermatophyta</taxon>
        <taxon>Magnoliopsida</taxon>
        <taxon>Liliopsida</taxon>
        <taxon>Poales</taxon>
        <taxon>Poaceae</taxon>
        <taxon>PACMAD clade</taxon>
        <taxon>Arundinoideae</taxon>
        <taxon>Arundineae</taxon>
        <taxon>Arundo</taxon>
    </lineage>
</organism>
<sequence length="16" mass="1634">MAFRFCASKGASTSLG</sequence>
<evidence type="ECO:0000313" key="1">
    <source>
        <dbReference type="EMBL" id="JAD54765.1"/>
    </source>
</evidence>
<reference evidence="1" key="2">
    <citation type="journal article" date="2015" name="Data Brief">
        <title>Shoot transcriptome of the giant reed, Arundo donax.</title>
        <authorList>
            <person name="Barrero R.A."/>
            <person name="Guerrero F.D."/>
            <person name="Moolhuijzen P."/>
            <person name="Goolsby J.A."/>
            <person name="Tidwell J."/>
            <person name="Bellgard S.E."/>
            <person name="Bellgard M.I."/>
        </authorList>
    </citation>
    <scope>NUCLEOTIDE SEQUENCE</scope>
    <source>
        <tissue evidence="1">Shoot tissue taken approximately 20 cm above the soil surface</tissue>
    </source>
</reference>
<name>A0A0A9B0R8_ARUDO</name>
<dbReference type="EMBL" id="GBRH01243130">
    <property type="protein sequence ID" value="JAD54765.1"/>
    <property type="molecule type" value="Transcribed_RNA"/>
</dbReference>
<accession>A0A0A9B0R8</accession>
<reference evidence="1" key="1">
    <citation type="submission" date="2014-09" db="EMBL/GenBank/DDBJ databases">
        <authorList>
            <person name="Magalhaes I.L.F."/>
            <person name="Oliveira U."/>
            <person name="Santos F.R."/>
            <person name="Vidigal T.H.D.A."/>
            <person name="Brescovit A.D."/>
            <person name="Santos A.J."/>
        </authorList>
    </citation>
    <scope>NUCLEOTIDE SEQUENCE</scope>
    <source>
        <tissue evidence="1">Shoot tissue taken approximately 20 cm above the soil surface</tissue>
    </source>
</reference>
<protein>
    <submittedName>
        <fullName evidence="1">Uncharacterized protein</fullName>
    </submittedName>
</protein>
<dbReference type="AlphaFoldDB" id="A0A0A9B0R8"/>